<dbReference type="EMBL" id="CP162599">
    <property type="protein sequence ID" value="XDK32611.1"/>
    <property type="molecule type" value="Genomic_DNA"/>
</dbReference>
<dbReference type="Pfam" id="PF04542">
    <property type="entry name" value="Sigma70_r2"/>
    <property type="match status" value="1"/>
</dbReference>
<organism evidence="8">
    <name type="scientific">Ornithinibacillus sp. 4-3</name>
    <dbReference type="NCBI Taxonomy" id="3231488"/>
    <lineage>
        <taxon>Bacteria</taxon>
        <taxon>Bacillati</taxon>
        <taxon>Bacillota</taxon>
        <taxon>Bacilli</taxon>
        <taxon>Bacillales</taxon>
        <taxon>Bacillaceae</taxon>
        <taxon>Ornithinibacillus</taxon>
    </lineage>
</organism>
<reference evidence="8" key="1">
    <citation type="submission" date="2024-07" db="EMBL/GenBank/DDBJ databases">
        <title>Halotolerant mesophilic bacterium Ornithinibacillus sp. 4-3, sp. nov., isolated from soil.</title>
        <authorList>
            <person name="Sidarenka A.V."/>
            <person name="Guliayeva D.E."/>
            <person name="Leanovich S.I."/>
            <person name="Hileuskaya K.S."/>
            <person name="Akhremchuk A.E."/>
            <person name="Sikolenko M.A."/>
            <person name="Valentovich L.N."/>
        </authorList>
    </citation>
    <scope>NUCLEOTIDE SEQUENCE</scope>
    <source>
        <strain evidence="8">4-3</strain>
    </source>
</reference>
<dbReference type="PANTHER" id="PTHR43133:SF8">
    <property type="entry name" value="RNA POLYMERASE SIGMA FACTOR HI_1459-RELATED"/>
    <property type="match status" value="1"/>
</dbReference>
<dbReference type="InterPro" id="IPR013325">
    <property type="entry name" value="RNA_pol_sigma_r2"/>
</dbReference>
<feature type="domain" description="RNA polymerase sigma-70 region 4" evidence="7">
    <location>
        <begin position="134"/>
        <end position="180"/>
    </location>
</feature>
<dbReference type="AlphaFoldDB" id="A0AB39HJZ0"/>
<sequence>MSETNKPDNVLPFTFEDIVKQNENRIYYQMMKLGIHDPHREFYSEGLLAMWHAYQKYEPNKGPLATYFNFMIRNRLIDKIRKETRTSEVNQQFIQAKKIMLEDGNRHGLTKMPLIAPKELEVTDIYYWQEIRSHLTDKQWLWVQAYVIEGMTIKEIAEREGMSMEAVKSWGKEARKKLRERLVQM</sequence>
<name>A0AB39HJZ0_9BACI</name>
<comment type="similarity">
    <text evidence="1">Belongs to the sigma-70 factor family. ECF subfamily.</text>
</comment>
<dbReference type="Pfam" id="PF04545">
    <property type="entry name" value="Sigma70_r4"/>
    <property type="match status" value="1"/>
</dbReference>
<dbReference type="GO" id="GO:0003677">
    <property type="term" value="F:DNA binding"/>
    <property type="evidence" value="ECO:0007669"/>
    <property type="project" value="UniProtKB-KW"/>
</dbReference>
<evidence type="ECO:0000256" key="4">
    <source>
        <dbReference type="ARBA" id="ARBA00023125"/>
    </source>
</evidence>
<proteinExistence type="inferred from homology"/>
<dbReference type="Gene3D" id="1.10.10.10">
    <property type="entry name" value="Winged helix-like DNA-binding domain superfamily/Winged helix DNA-binding domain"/>
    <property type="match status" value="1"/>
</dbReference>
<evidence type="ECO:0000256" key="2">
    <source>
        <dbReference type="ARBA" id="ARBA00023015"/>
    </source>
</evidence>
<evidence type="ECO:0000256" key="5">
    <source>
        <dbReference type="ARBA" id="ARBA00023163"/>
    </source>
</evidence>
<keyword evidence="5" id="KW-0804">Transcription</keyword>
<dbReference type="InterPro" id="IPR013324">
    <property type="entry name" value="RNA_pol_sigma_r3/r4-like"/>
</dbReference>
<evidence type="ECO:0000259" key="7">
    <source>
        <dbReference type="Pfam" id="PF04545"/>
    </source>
</evidence>
<dbReference type="GO" id="GO:0016987">
    <property type="term" value="F:sigma factor activity"/>
    <property type="evidence" value="ECO:0007669"/>
    <property type="project" value="UniProtKB-KW"/>
</dbReference>
<dbReference type="InterPro" id="IPR039425">
    <property type="entry name" value="RNA_pol_sigma-70-like"/>
</dbReference>
<evidence type="ECO:0000259" key="6">
    <source>
        <dbReference type="Pfam" id="PF04542"/>
    </source>
</evidence>
<keyword evidence="2" id="KW-0805">Transcription regulation</keyword>
<dbReference type="Gene3D" id="1.10.1740.10">
    <property type="match status" value="1"/>
</dbReference>
<gene>
    <name evidence="8" type="ORF">AB4Y30_16635</name>
</gene>
<dbReference type="InterPro" id="IPR014284">
    <property type="entry name" value="RNA_pol_sigma-70_dom"/>
</dbReference>
<dbReference type="InterPro" id="IPR007630">
    <property type="entry name" value="RNA_pol_sigma70_r4"/>
</dbReference>
<dbReference type="InterPro" id="IPR036388">
    <property type="entry name" value="WH-like_DNA-bd_sf"/>
</dbReference>
<accession>A0AB39HJZ0</accession>
<dbReference type="InterPro" id="IPR007627">
    <property type="entry name" value="RNA_pol_sigma70_r2"/>
</dbReference>
<protein>
    <submittedName>
        <fullName evidence="8">Sigma-70 family RNA polymerase sigma factor</fullName>
    </submittedName>
</protein>
<evidence type="ECO:0000313" key="8">
    <source>
        <dbReference type="EMBL" id="XDK32611.1"/>
    </source>
</evidence>
<dbReference type="SUPFAM" id="SSF88659">
    <property type="entry name" value="Sigma3 and sigma4 domains of RNA polymerase sigma factors"/>
    <property type="match status" value="1"/>
</dbReference>
<evidence type="ECO:0000256" key="1">
    <source>
        <dbReference type="ARBA" id="ARBA00010641"/>
    </source>
</evidence>
<dbReference type="GO" id="GO:0006352">
    <property type="term" value="P:DNA-templated transcription initiation"/>
    <property type="evidence" value="ECO:0007669"/>
    <property type="project" value="InterPro"/>
</dbReference>
<dbReference type="NCBIfam" id="TIGR02937">
    <property type="entry name" value="sigma70-ECF"/>
    <property type="match status" value="1"/>
</dbReference>
<dbReference type="PANTHER" id="PTHR43133">
    <property type="entry name" value="RNA POLYMERASE ECF-TYPE SIGMA FACTO"/>
    <property type="match status" value="1"/>
</dbReference>
<dbReference type="RefSeq" id="WP_368653299.1">
    <property type="nucleotide sequence ID" value="NZ_CP162599.1"/>
</dbReference>
<keyword evidence="3" id="KW-0731">Sigma factor</keyword>
<feature type="domain" description="RNA polymerase sigma-70 region 2" evidence="6">
    <location>
        <begin position="19"/>
        <end position="86"/>
    </location>
</feature>
<dbReference type="SUPFAM" id="SSF88946">
    <property type="entry name" value="Sigma2 domain of RNA polymerase sigma factors"/>
    <property type="match status" value="1"/>
</dbReference>
<evidence type="ECO:0000256" key="3">
    <source>
        <dbReference type="ARBA" id="ARBA00023082"/>
    </source>
</evidence>
<keyword evidence="4" id="KW-0238">DNA-binding</keyword>